<evidence type="ECO:0000256" key="1">
    <source>
        <dbReference type="ARBA" id="ARBA00003540"/>
    </source>
</evidence>
<keyword evidence="10 13" id="KW-0653">Protein transport</keyword>
<sequence>MGFPMHEDHGLEEMAEINVTPFIDVTLVLLIVFMVAAPLATVDIPIDLPGQTAPASPREEAPVFLTLTAENVLMLGDAPVPAAGLAAALEQTTGGDAETRLYLRADSAVPYGALMAVMDDLRGAGYRKVALVALEKSGGTP</sequence>
<evidence type="ECO:0000256" key="13">
    <source>
        <dbReference type="RuleBase" id="RU003879"/>
    </source>
</evidence>
<gene>
    <name evidence="15" type="primary">exbD</name>
    <name evidence="15" type="ORF">IT775_09200</name>
</gene>
<dbReference type="NCBIfam" id="TIGR02803">
    <property type="entry name" value="ExbD_1"/>
    <property type="match status" value="1"/>
</dbReference>
<reference evidence="15 16" key="1">
    <citation type="journal article" date="2021" name="Arch. Microbiol.">
        <title>Thalassobius aquimarinus sp. nov., isolated from the Sea of Japan seashore.</title>
        <authorList>
            <person name="Kurilenko V.V."/>
            <person name="Romanenko L.A."/>
            <person name="Chernysheva N.Y."/>
            <person name="Velansky P.V."/>
            <person name="Tekutyeva L.A."/>
            <person name="Isaeva M.P."/>
            <person name="Mikhailov V.V."/>
        </authorList>
    </citation>
    <scope>NUCLEOTIDE SEQUENCE [LARGE SCALE GENOMIC DNA]</scope>
    <source>
        <strain evidence="15 16">KMM 8518</strain>
    </source>
</reference>
<comment type="subcellular location">
    <subcellularLocation>
        <location evidence="2">Cell inner membrane</location>
        <topology evidence="2">Single-pass type II membrane protein</topology>
    </subcellularLocation>
    <subcellularLocation>
        <location evidence="13">Cell membrane</location>
        <topology evidence="13">Single-pass type II membrane protein</topology>
    </subcellularLocation>
</comment>
<evidence type="ECO:0000256" key="8">
    <source>
        <dbReference type="ARBA" id="ARBA00022519"/>
    </source>
</evidence>
<keyword evidence="11 14" id="KW-1133">Transmembrane helix</keyword>
<dbReference type="PANTHER" id="PTHR30558">
    <property type="entry name" value="EXBD MEMBRANE COMPONENT OF PMF-DRIVEN MACROMOLECULE IMPORT SYSTEM"/>
    <property type="match status" value="1"/>
</dbReference>
<comment type="subunit">
    <text evidence="4">The accessory proteins ExbB and ExbD seem to form a complex with TonB.</text>
</comment>
<evidence type="ECO:0000256" key="2">
    <source>
        <dbReference type="ARBA" id="ARBA00004249"/>
    </source>
</evidence>
<dbReference type="Gene3D" id="3.30.420.270">
    <property type="match status" value="1"/>
</dbReference>
<organism evidence="15 16">
    <name type="scientific">Thalassovita aquimarina</name>
    <dbReference type="NCBI Taxonomy" id="2785917"/>
    <lineage>
        <taxon>Bacteria</taxon>
        <taxon>Pseudomonadati</taxon>
        <taxon>Pseudomonadota</taxon>
        <taxon>Alphaproteobacteria</taxon>
        <taxon>Rhodobacterales</taxon>
        <taxon>Roseobacteraceae</taxon>
        <taxon>Thalassovita</taxon>
    </lineage>
</organism>
<dbReference type="Pfam" id="PF02472">
    <property type="entry name" value="ExbD"/>
    <property type="match status" value="1"/>
</dbReference>
<evidence type="ECO:0000256" key="4">
    <source>
        <dbReference type="ARBA" id="ARBA00011471"/>
    </source>
</evidence>
<keyword evidence="7" id="KW-1003">Cell membrane</keyword>
<keyword evidence="8" id="KW-0997">Cell inner membrane</keyword>
<dbReference type="PANTHER" id="PTHR30558:SF9">
    <property type="entry name" value="BIOPOLYMER TRANSPORT PROTEIN EXBD"/>
    <property type="match status" value="1"/>
</dbReference>
<comment type="caution">
    <text evidence="15">The sequence shown here is derived from an EMBL/GenBank/DDBJ whole genome shotgun (WGS) entry which is preliminary data.</text>
</comment>
<evidence type="ECO:0000256" key="3">
    <source>
        <dbReference type="ARBA" id="ARBA00005811"/>
    </source>
</evidence>
<keyword evidence="16" id="KW-1185">Reference proteome</keyword>
<evidence type="ECO:0000256" key="5">
    <source>
        <dbReference type="ARBA" id="ARBA00022090"/>
    </source>
</evidence>
<dbReference type="InterPro" id="IPR003400">
    <property type="entry name" value="ExbD"/>
</dbReference>
<evidence type="ECO:0000256" key="10">
    <source>
        <dbReference type="ARBA" id="ARBA00022927"/>
    </source>
</evidence>
<name>A0ABS5HQS1_9RHOB</name>
<protein>
    <recommendedName>
        <fullName evidence="5">Biopolymer transport protein ExbD</fullName>
    </recommendedName>
</protein>
<comment type="function">
    <text evidence="1">Involved in the TonB-dependent energy-dependent transport of various receptor-bound substrates.</text>
</comment>
<evidence type="ECO:0000313" key="16">
    <source>
        <dbReference type="Proteomes" id="UP001195941"/>
    </source>
</evidence>
<comment type="similarity">
    <text evidence="3 13">Belongs to the ExbD/TolR family.</text>
</comment>
<evidence type="ECO:0000256" key="11">
    <source>
        <dbReference type="ARBA" id="ARBA00022989"/>
    </source>
</evidence>
<evidence type="ECO:0000313" key="15">
    <source>
        <dbReference type="EMBL" id="MBR9651297.1"/>
    </source>
</evidence>
<dbReference type="EMBL" id="JADMKU010000006">
    <property type="protein sequence ID" value="MBR9651297.1"/>
    <property type="molecule type" value="Genomic_DNA"/>
</dbReference>
<proteinExistence type="inferred from homology"/>
<feature type="transmembrane region" description="Helical" evidence="14">
    <location>
        <begin position="20"/>
        <end position="42"/>
    </location>
</feature>
<accession>A0ABS5HQS1</accession>
<evidence type="ECO:0000256" key="9">
    <source>
        <dbReference type="ARBA" id="ARBA00022692"/>
    </source>
</evidence>
<dbReference type="RefSeq" id="WP_246525430.1">
    <property type="nucleotide sequence ID" value="NZ_JADMKU010000006.1"/>
</dbReference>
<evidence type="ECO:0000256" key="6">
    <source>
        <dbReference type="ARBA" id="ARBA00022448"/>
    </source>
</evidence>
<evidence type="ECO:0000256" key="14">
    <source>
        <dbReference type="SAM" id="Phobius"/>
    </source>
</evidence>
<evidence type="ECO:0000256" key="7">
    <source>
        <dbReference type="ARBA" id="ARBA00022475"/>
    </source>
</evidence>
<dbReference type="Proteomes" id="UP001195941">
    <property type="component" value="Unassembled WGS sequence"/>
</dbReference>
<keyword evidence="12 14" id="KW-0472">Membrane</keyword>
<evidence type="ECO:0000256" key="12">
    <source>
        <dbReference type="ARBA" id="ARBA00023136"/>
    </source>
</evidence>
<keyword evidence="9 13" id="KW-0812">Transmembrane</keyword>
<keyword evidence="6 13" id="KW-0813">Transport</keyword>
<dbReference type="InterPro" id="IPR014170">
    <property type="entry name" value="TonB_ExbD_1"/>
</dbReference>